<dbReference type="Proteomes" id="UP000093052">
    <property type="component" value="Chromosome"/>
</dbReference>
<organism evidence="1 2">
    <name type="scientific">Parageobacillus thermoglucosidasius</name>
    <name type="common">Geobacillus thermoglucosidasius</name>
    <dbReference type="NCBI Taxonomy" id="1426"/>
    <lineage>
        <taxon>Bacteria</taxon>
        <taxon>Bacillati</taxon>
        <taxon>Bacillota</taxon>
        <taxon>Bacilli</taxon>
        <taxon>Bacillales</taxon>
        <taxon>Anoxybacillaceae</taxon>
        <taxon>Parageobacillus</taxon>
    </lineage>
</organism>
<dbReference type="AlphaFoldDB" id="A0AAN0YP79"/>
<dbReference type="EMBL" id="CP016622">
    <property type="protein sequence ID" value="ANZ30863.1"/>
    <property type="molecule type" value="Genomic_DNA"/>
</dbReference>
<evidence type="ECO:0000313" key="1">
    <source>
        <dbReference type="EMBL" id="ANZ30863.1"/>
    </source>
</evidence>
<sequence>MLSPLLVPFTHTVCGKRKNGQYKPRGIHSAEYIGEAGNHVFVFSGEFMLLFAPFLEVNLESKKNGYLCFR</sequence>
<protein>
    <submittedName>
        <fullName evidence="1">Uncharacterized protein</fullName>
    </submittedName>
</protein>
<accession>A0AAN0YP79</accession>
<dbReference type="KEGG" id="ptl:AOT13_12580"/>
<gene>
    <name evidence="1" type="ORF">BCV53_12590</name>
</gene>
<reference evidence="2" key="1">
    <citation type="journal article" date="2016" name="Genome Announc.">
        <title>Complete Genome Sequence of Geobacillus thermoglucosidasius NCIMB 11955, the Progenitor of a Bioethanol Production Strain.</title>
        <authorList>
            <person name="Sheng L."/>
            <person name="Zhang Y."/>
            <person name="Minton N.P."/>
        </authorList>
    </citation>
    <scope>NUCLEOTIDE SEQUENCE [LARGE SCALE GENOMIC DNA]</scope>
    <source>
        <strain evidence="2">NCIMB 11955</strain>
    </source>
</reference>
<evidence type="ECO:0000313" key="2">
    <source>
        <dbReference type="Proteomes" id="UP000093052"/>
    </source>
</evidence>
<keyword evidence="2" id="KW-1185">Reference proteome</keyword>
<name>A0AAN0YP79_PARTM</name>
<proteinExistence type="predicted"/>